<dbReference type="EMBL" id="JAKIXB020000011">
    <property type="protein sequence ID" value="KAL1604332.1"/>
    <property type="molecule type" value="Genomic_DNA"/>
</dbReference>
<evidence type="ECO:0000313" key="6">
    <source>
        <dbReference type="Proteomes" id="UP001521222"/>
    </source>
</evidence>
<gene>
    <name evidence="5" type="ORF">SLS59_004128</name>
</gene>
<feature type="domain" description="Carboxylesterase type B" evidence="4">
    <location>
        <begin position="16"/>
        <end position="492"/>
    </location>
</feature>
<organism evidence="5 6">
    <name type="scientific">Nothophoma quercina</name>
    <dbReference type="NCBI Taxonomy" id="749835"/>
    <lineage>
        <taxon>Eukaryota</taxon>
        <taxon>Fungi</taxon>
        <taxon>Dikarya</taxon>
        <taxon>Ascomycota</taxon>
        <taxon>Pezizomycotina</taxon>
        <taxon>Dothideomycetes</taxon>
        <taxon>Pleosporomycetidae</taxon>
        <taxon>Pleosporales</taxon>
        <taxon>Pleosporineae</taxon>
        <taxon>Didymellaceae</taxon>
        <taxon>Nothophoma</taxon>
    </lineage>
</organism>
<reference evidence="5 6" key="1">
    <citation type="submission" date="2024-02" db="EMBL/GenBank/DDBJ databases">
        <title>De novo assembly and annotation of 12 fungi associated with fruit tree decline syndrome in Ontario, Canada.</title>
        <authorList>
            <person name="Sulman M."/>
            <person name="Ellouze W."/>
            <person name="Ilyukhin E."/>
        </authorList>
    </citation>
    <scope>NUCLEOTIDE SEQUENCE [LARGE SCALE GENOMIC DNA]</scope>
    <source>
        <strain evidence="5 6">M97-236</strain>
    </source>
</reference>
<name>A0ABR3RKC5_9PLEO</name>
<evidence type="ECO:0000259" key="4">
    <source>
        <dbReference type="Pfam" id="PF00135"/>
    </source>
</evidence>
<accession>A0ABR3RKC5</accession>
<dbReference type="SUPFAM" id="SSF53474">
    <property type="entry name" value="alpha/beta-Hydrolases"/>
    <property type="match status" value="1"/>
</dbReference>
<sequence length="547" mass="61905">MSKPSQPYLRDLQFRGVVEGLTYLDAKSQPQCHFFGGVPYGLPPVGPFRFQKPRSLPTCYRYGTKSNPGRFTGSCGLCPQITRHGADDKLWEEDCLQSNIWVPIEEPPEGGLSNMLETVQTESWPVLFYIHGGFLQFGDPNSMDMRAFLSDSPTRCIVVAPAYRVNLFGFLSSFELLQSCPDFGLNLGFWDQRLALQWTWENISYFGGNPSNITISGYSAGAHSVFHQLAYDLGVPDKKAIVKRALMLSNGPGMQPKSLEESQTQFDELLDALNIPRTLRSTEKLARLRTLPAKTLIEASTKLKVHQFRAVTDGTFVRHNIIAELSNGTFAARLKARNVHVMMGECSEEHFLYGTWKPPQPGFDNLFHRLEADYPRAAVEALMKDYFPDRKLGSKYKTWHEAFGHVYADVQIHALERGMADALAKHGAGHLLHRYRIEWRAKCVDKKVPREYGPTHTSDLPIWFWGNGDGLTADEKTIITEAFQKPLAQFLKGEEVQWGTGDDLQIRTLKQDGRIVIEDDERLQEGLKLWKALGQVSVPRRPRESKL</sequence>
<keyword evidence="6" id="KW-1185">Reference proteome</keyword>
<dbReference type="PANTHER" id="PTHR43142:SF4">
    <property type="entry name" value="CARBOXYLIC ESTER HYDROLASE"/>
    <property type="match status" value="1"/>
</dbReference>
<dbReference type="InterPro" id="IPR019826">
    <property type="entry name" value="Carboxylesterase_B_AS"/>
</dbReference>
<keyword evidence="2 3" id="KW-0378">Hydrolase</keyword>
<comment type="similarity">
    <text evidence="1 3">Belongs to the type-B carboxylesterase/lipase family.</text>
</comment>
<dbReference type="Gene3D" id="3.40.50.1820">
    <property type="entry name" value="alpha/beta hydrolase"/>
    <property type="match status" value="1"/>
</dbReference>
<dbReference type="InterPro" id="IPR029058">
    <property type="entry name" value="AB_hydrolase_fold"/>
</dbReference>
<dbReference type="Proteomes" id="UP001521222">
    <property type="component" value="Unassembled WGS sequence"/>
</dbReference>
<dbReference type="Pfam" id="PF00135">
    <property type="entry name" value="COesterase"/>
    <property type="match status" value="1"/>
</dbReference>
<evidence type="ECO:0000256" key="1">
    <source>
        <dbReference type="ARBA" id="ARBA00005964"/>
    </source>
</evidence>
<comment type="caution">
    <text evidence="5">The sequence shown here is derived from an EMBL/GenBank/DDBJ whole genome shotgun (WGS) entry which is preliminary data.</text>
</comment>
<dbReference type="PROSITE" id="PS00122">
    <property type="entry name" value="CARBOXYLESTERASE_B_1"/>
    <property type="match status" value="1"/>
</dbReference>
<evidence type="ECO:0000256" key="3">
    <source>
        <dbReference type="RuleBase" id="RU361235"/>
    </source>
</evidence>
<proteinExistence type="inferred from homology"/>
<evidence type="ECO:0000256" key="2">
    <source>
        <dbReference type="ARBA" id="ARBA00022801"/>
    </source>
</evidence>
<dbReference type="InterPro" id="IPR002018">
    <property type="entry name" value="CarbesteraseB"/>
</dbReference>
<evidence type="ECO:0000313" key="5">
    <source>
        <dbReference type="EMBL" id="KAL1604332.1"/>
    </source>
</evidence>
<dbReference type="EC" id="3.1.1.-" evidence="3"/>
<protein>
    <recommendedName>
        <fullName evidence="3">Carboxylic ester hydrolase</fullName>
        <ecNumber evidence="3">3.1.1.-</ecNumber>
    </recommendedName>
</protein>
<dbReference type="PANTHER" id="PTHR43142">
    <property type="entry name" value="CARBOXYLIC ESTER HYDROLASE"/>
    <property type="match status" value="1"/>
</dbReference>